<feature type="region of interest" description="Disordered" evidence="1">
    <location>
        <begin position="9"/>
        <end position="51"/>
    </location>
</feature>
<proteinExistence type="predicted"/>
<protein>
    <submittedName>
        <fullName evidence="2">Uncharacterized protein</fullName>
    </submittedName>
</protein>
<feature type="compositionally biased region" description="Low complexity" evidence="1">
    <location>
        <begin position="73"/>
        <end position="82"/>
    </location>
</feature>
<dbReference type="EMBL" id="QKRW01000057">
    <property type="protein sequence ID" value="RAL59196.1"/>
    <property type="molecule type" value="Genomic_DNA"/>
</dbReference>
<evidence type="ECO:0000313" key="3">
    <source>
        <dbReference type="Proteomes" id="UP000249056"/>
    </source>
</evidence>
<evidence type="ECO:0000313" key="2">
    <source>
        <dbReference type="EMBL" id="RAL59196.1"/>
    </source>
</evidence>
<feature type="region of interest" description="Disordered" evidence="1">
    <location>
        <begin position="72"/>
        <end position="157"/>
    </location>
</feature>
<dbReference type="AlphaFoldDB" id="A0A395IG80"/>
<feature type="compositionally biased region" description="Basic residues" evidence="1">
    <location>
        <begin position="9"/>
        <end position="18"/>
    </location>
</feature>
<evidence type="ECO:0000256" key="1">
    <source>
        <dbReference type="SAM" id="MobiDB-lite"/>
    </source>
</evidence>
<gene>
    <name evidence="2" type="ORF">DID88_006651</name>
</gene>
<feature type="compositionally biased region" description="Polar residues" evidence="1">
    <location>
        <begin position="124"/>
        <end position="138"/>
    </location>
</feature>
<reference evidence="2 3" key="1">
    <citation type="submission" date="2018-06" db="EMBL/GenBank/DDBJ databases">
        <title>Genome Sequence of the Brown Rot Fungal Pathogen Monilinia fructigena.</title>
        <authorList>
            <person name="Landi L."/>
            <person name="De Miccolis Angelini R.M."/>
            <person name="Pollastro S."/>
            <person name="Abate D."/>
            <person name="Faretra F."/>
            <person name="Romanazzi G."/>
        </authorList>
    </citation>
    <scope>NUCLEOTIDE SEQUENCE [LARGE SCALE GENOMIC DNA]</scope>
    <source>
        <strain evidence="2 3">Mfrg269</strain>
    </source>
</reference>
<name>A0A395IG80_9HELO</name>
<organism evidence="2 3">
    <name type="scientific">Monilinia fructigena</name>
    <dbReference type="NCBI Taxonomy" id="38457"/>
    <lineage>
        <taxon>Eukaryota</taxon>
        <taxon>Fungi</taxon>
        <taxon>Dikarya</taxon>
        <taxon>Ascomycota</taxon>
        <taxon>Pezizomycotina</taxon>
        <taxon>Leotiomycetes</taxon>
        <taxon>Helotiales</taxon>
        <taxon>Sclerotiniaceae</taxon>
        <taxon>Monilinia</taxon>
    </lineage>
</organism>
<dbReference type="Proteomes" id="UP000249056">
    <property type="component" value="Unassembled WGS sequence"/>
</dbReference>
<sequence length="233" mass="27049">MYLIGRIRRNLRAYHNRRNQPTDEHNHSENAGSSLEGSSEPGFKSFGNTSLPGERMFEETFTLFSTNRRVFGTSTSRTSRTSNHAPKDFSDLADDDDESHTEPRSAYSTSHGPSIVRHNHQRQNNRGQSRTSINRQLMNNRRRNNSFRPTNHDQSSAKHLEHIGDPLERVHARQSLPKLNISMQEQASHQTTEDYEDFKDFEVNFRHRPTIPISKMLTPMIDRHLISWKLSLN</sequence>
<accession>A0A395IG80</accession>
<comment type="caution">
    <text evidence="2">The sequence shown here is derived from an EMBL/GenBank/DDBJ whole genome shotgun (WGS) entry which is preliminary data.</text>
</comment>
<keyword evidence="3" id="KW-1185">Reference proteome</keyword>